<sequence length="303" mass="34021">MPNEYQNTSLNVPQTMPSAVLSADEMRYTIERLAASLDLLERGSANQSSMDATPHGPPPLNAVAMEHASKRYDTRLSDIQYRLSGLTRPMDFFLHKVLTQESVTVDEAVDFINVMHELLIDTASHVTQLHIDNMYRGAGIQGQDPRLLNCHRAPLVDTKELLDRVNLQKSWSNIGRRPKRGKANPASEHAVADLSPMDSNHGNQLKATQVHLGGWLHQFQRPWNRLTNKRRVRSILPNSDRRIRAQALGVTRAILAGAFVDKIVVHGHWLSKAIFNDFNRLSAESRTNFTALSSWISSVSLPL</sequence>
<dbReference type="OrthoDB" id="5545891at2759"/>
<dbReference type="Proteomes" id="UP000612746">
    <property type="component" value="Unassembled WGS sequence"/>
</dbReference>
<comment type="caution">
    <text evidence="1">The sequence shown here is derived from an EMBL/GenBank/DDBJ whole genome shotgun (WGS) entry which is preliminary data.</text>
</comment>
<evidence type="ECO:0000313" key="2">
    <source>
        <dbReference type="Proteomes" id="UP000612746"/>
    </source>
</evidence>
<gene>
    <name evidence="1" type="ORF">INT44_004889</name>
</gene>
<keyword evidence="2" id="KW-1185">Reference proteome</keyword>
<protein>
    <submittedName>
        <fullName evidence="1">Uncharacterized protein</fullName>
    </submittedName>
</protein>
<dbReference type="AlphaFoldDB" id="A0A8H7Q748"/>
<dbReference type="EMBL" id="JAEPRA010000003">
    <property type="protein sequence ID" value="KAG2187217.1"/>
    <property type="molecule type" value="Genomic_DNA"/>
</dbReference>
<reference evidence="1" key="1">
    <citation type="submission" date="2020-12" db="EMBL/GenBank/DDBJ databases">
        <title>Metabolic potential, ecology and presence of endohyphal bacteria is reflected in genomic diversity of Mucoromycotina.</title>
        <authorList>
            <person name="Muszewska A."/>
            <person name="Okrasinska A."/>
            <person name="Steczkiewicz K."/>
            <person name="Drgas O."/>
            <person name="Orlowska M."/>
            <person name="Perlinska-Lenart U."/>
            <person name="Aleksandrzak-Piekarczyk T."/>
            <person name="Szatraj K."/>
            <person name="Zielenkiewicz U."/>
            <person name="Pilsyk S."/>
            <person name="Malc E."/>
            <person name="Mieczkowski P."/>
            <person name="Kruszewska J.S."/>
            <person name="Biernat P."/>
            <person name="Pawlowska J."/>
        </authorList>
    </citation>
    <scope>NUCLEOTIDE SEQUENCE</scope>
    <source>
        <strain evidence="1">WA0000051536</strain>
    </source>
</reference>
<evidence type="ECO:0000313" key="1">
    <source>
        <dbReference type="EMBL" id="KAG2187217.1"/>
    </source>
</evidence>
<accession>A0A8H7Q748</accession>
<organism evidence="1 2">
    <name type="scientific">Umbelopsis vinacea</name>
    <dbReference type="NCBI Taxonomy" id="44442"/>
    <lineage>
        <taxon>Eukaryota</taxon>
        <taxon>Fungi</taxon>
        <taxon>Fungi incertae sedis</taxon>
        <taxon>Mucoromycota</taxon>
        <taxon>Mucoromycotina</taxon>
        <taxon>Umbelopsidomycetes</taxon>
        <taxon>Umbelopsidales</taxon>
        <taxon>Umbelopsidaceae</taxon>
        <taxon>Umbelopsis</taxon>
    </lineage>
</organism>
<proteinExistence type="predicted"/>
<name>A0A8H7Q748_9FUNG</name>